<dbReference type="Pfam" id="PF24694">
    <property type="entry name" value="LNS2_PITM1-3"/>
    <property type="match status" value="1"/>
</dbReference>
<dbReference type="Pfam" id="PF24695">
    <property type="entry name" value="PITM1-3"/>
    <property type="match status" value="1"/>
</dbReference>
<organism evidence="3 4">
    <name type="scientific">Gynuella sunshinyii YC6258</name>
    <dbReference type="NCBI Taxonomy" id="1445510"/>
    <lineage>
        <taxon>Bacteria</taxon>
        <taxon>Pseudomonadati</taxon>
        <taxon>Pseudomonadota</taxon>
        <taxon>Gammaproteobacteria</taxon>
        <taxon>Oceanospirillales</taxon>
        <taxon>Saccharospirillaceae</taxon>
        <taxon>Gynuella</taxon>
    </lineage>
</organism>
<dbReference type="EMBL" id="CP007142">
    <property type="protein sequence ID" value="AJQ94331.1"/>
    <property type="molecule type" value="Genomic_DNA"/>
</dbReference>
<evidence type="ECO:0000313" key="3">
    <source>
        <dbReference type="EMBL" id="AJQ94331.1"/>
    </source>
</evidence>
<keyword evidence="4" id="KW-1185">Reference proteome</keyword>
<dbReference type="HOGENOM" id="CLU_833555_0_0_6"/>
<dbReference type="Gene3D" id="3.40.50.1000">
    <property type="entry name" value="HAD superfamily/HAD-like"/>
    <property type="match status" value="1"/>
</dbReference>
<dbReference type="CDD" id="cd01427">
    <property type="entry name" value="HAD_like"/>
    <property type="match status" value="1"/>
</dbReference>
<dbReference type="SMART" id="SM00775">
    <property type="entry name" value="LNS2"/>
    <property type="match status" value="1"/>
</dbReference>
<dbReference type="GO" id="GO:0005737">
    <property type="term" value="C:cytoplasm"/>
    <property type="evidence" value="ECO:0007669"/>
    <property type="project" value="TreeGrafter"/>
</dbReference>
<feature type="domain" description="LNS2/PITP" evidence="2">
    <location>
        <begin position="161"/>
        <end position="302"/>
    </location>
</feature>
<dbReference type="AlphaFoldDB" id="A0A0C5VJ92"/>
<dbReference type="STRING" id="1445510.YC6258_02293"/>
<dbReference type="InterPro" id="IPR001666">
    <property type="entry name" value="PI_transfer"/>
</dbReference>
<name>A0A0C5VJ92_9GAMM</name>
<dbReference type="GO" id="GO:0031210">
    <property type="term" value="F:phosphatidylcholine binding"/>
    <property type="evidence" value="ECO:0007669"/>
    <property type="project" value="TreeGrafter"/>
</dbReference>
<protein>
    <submittedName>
        <fullName evidence="3">Uncharacterized protein involved in plasmid maintenance</fullName>
    </submittedName>
</protein>
<dbReference type="SUPFAM" id="SSF56784">
    <property type="entry name" value="HAD-like"/>
    <property type="match status" value="1"/>
</dbReference>
<proteinExistence type="predicted"/>
<dbReference type="RefSeq" id="WP_044616882.1">
    <property type="nucleotide sequence ID" value="NZ_CP007142.1"/>
</dbReference>
<sequence>MRQFFIRTIITLTMTGLSTLSQAFSCPDLDSVYNSPEPPQPEKISFKHLGSKILSSFYQPYHMVHDEVVAAGDTGTMVGKFDYDIFLHKDLEDEQIYAYIYGTGMSDWEYLGSYRTDSDGKVYVPAGDRDAGEYLVRMVVAGDLTSATGYLSVVEPGTEAILFDIDGTLTLTDFEAVGDYLGIRTALTHSYAIETVNAYKDKKYRLIYLTGRPYWLAKDTREWFDIQQIPSWHLHTNPYGDGPIPPDTQDYKTAYIQKLIDNGVNIIRAYGNAQTDIGAYAAAGIPKEETYIIGQFAGTEDTQAIDGDYSYHFATVVADTPMANCQP</sequence>
<dbReference type="InterPro" id="IPR036412">
    <property type="entry name" value="HAD-like_sf"/>
</dbReference>
<dbReference type="Proteomes" id="UP000032266">
    <property type="component" value="Chromosome"/>
</dbReference>
<accession>A0A0C5VJ92</accession>
<keyword evidence="1" id="KW-0732">Signal</keyword>
<evidence type="ECO:0000256" key="1">
    <source>
        <dbReference type="SAM" id="SignalP"/>
    </source>
</evidence>
<feature type="signal peptide" evidence="1">
    <location>
        <begin position="1"/>
        <end position="23"/>
    </location>
</feature>
<dbReference type="KEGG" id="gsn:YC6258_02293"/>
<evidence type="ECO:0000259" key="2">
    <source>
        <dbReference type="SMART" id="SM00775"/>
    </source>
</evidence>
<dbReference type="InterPro" id="IPR023214">
    <property type="entry name" value="HAD_sf"/>
</dbReference>
<gene>
    <name evidence="3" type="ORF">YC6258_02293</name>
</gene>
<dbReference type="PANTHER" id="PTHR10658:SF11">
    <property type="entry name" value="VIBRATOR, ISOFORM B"/>
    <property type="match status" value="1"/>
</dbReference>
<dbReference type="GO" id="GO:0008525">
    <property type="term" value="F:phosphatidylcholine transporter activity"/>
    <property type="evidence" value="ECO:0007669"/>
    <property type="project" value="TreeGrafter"/>
</dbReference>
<reference evidence="3 4" key="1">
    <citation type="submission" date="2014-01" db="EMBL/GenBank/DDBJ databases">
        <title>Full genme sequencing of cellulolytic bacterium Gynuella sunshinyii YC6258T gen. nov., sp. nov.</title>
        <authorList>
            <person name="Khan H."/>
            <person name="Chung E.J."/>
            <person name="Chung Y.R."/>
        </authorList>
    </citation>
    <scope>NUCLEOTIDE SEQUENCE [LARGE SCALE GENOMIC DNA]</scope>
    <source>
        <strain evidence="3 4">YC6258</strain>
    </source>
</reference>
<dbReference type="GO" id="GO:0035091">
    <property type="term" value="F:phosphatidylinositol binding"/>
    <property type="evidence" value="ECO:0007669"/>
    <property type="project" value="TreeGrafter"/>
</dbReference>
<dbReference type="GO" id="GO:0008526">
    <property type="term" value="F:phosphatidylinositol transfer activity"/>
    <property type="evidence" value="ECO:0007669"/>
    <property type="project" value="TreeGrafter"/>
</dbReference>
<dbReference type="PANTHER" id="PTHR10658">
    <property type="entry name" value="PHOSPHATIDYLINOSITOL TRANSFER PROTEIN"/>
    <property type="match status" value="1"/>
</dbReference>
<dbReference type="InterPro" id="IPR031315">
    <property type="entry name" value="LNS2/PITP"/>
</dbReference>
<evidence type="ECO:0000313" key="4">
    <source>
        <dbReference type="Proteomes" id="UP000032266"/>
    </source>
</evidence>
<feature type="chain" id="PRO_5002191196" evidence="1">
    <location>
        <begin position="24"/>
        <end position="327"/>
    </location>
</feature>